<dbReference type="OrthoDB" id="2143914at2759"/>
<keyword evidence="11" id="KW-1185">Reference proteome</keyword>
<evidence type="ECO:0000259" key="9">
    <source>
        <dbReference type="PROSITE" id="PS51294"/>
    </source>
</evidence>
<feature type="compositionally biased region" description="Polar residues" evidence="7">
    <location>
        <begin position="57"/>
        <end position="68"/>
    </location>
</feature>
<keyword evidence="5" id="KW-0804">Transcription</keyword>
<keyword evidence="3" id="KW-0805">Transcription regulation</keyword>
<dbReference type="InterPro" id="IPR009057">
    <property type="entry name" value="Homeodomain-like_sf"/>
</dbReference>
<feature type="domain" description="Myb-like" evidence="8">
    <location>
        <begin position="254"/>
        <end position="305"/>
    </location>
</feature>
<dbReference type="GO" id="GO:0005634">
    <property type="term" value="C:nucleus"/>
    <property type="evidence" value="ECO:0007669"/>
    <property type="project" value="UniProtKB-SubCell"/>
</dbReference>
<dbReference type="PANTHER" id="PTHR45614:SF25">
    <property type="entry name" value="MYB PROTEIN"/>
    <property type="match status" value="1"/>
</dbReference>
<evidence type="ECO:0000313" key="11">
    <source>
        <dbReference type="Proteomes" id="UP000444721"/>
    </source>
</evidence>
<feature type="compositionally biased region" description="Polar residues" evidence="7">
    <location>
        <begin position="1"/>
        <end position="17"/>
    </location>
</feature>
<feature type="region of interest" description="Disordered" evidence="7">
    <location>
        <begin position="741"/>
        <end position="763"/>
    </location>
</feature>
<dbReference type="GeneID" id="68108745"/>
<feature type="region of interest" description="Disordered" evidence="7">
    <location>
        <begin position="1"/>
        <end position="42"/>
    </location>
</feature>
<evidence type="ECO:0000256" key="5">
    <source>
        <dbReference type="ARBA" id="ARBA00023163"/>
    </source>
</evidence>
<organism evidence="10 11">
    <name type="scientific">Naegleria fowleri</name>
    <name type="common">Brain eating amoeba</name>
    <dbReference type="NCBI Taxonomy" id="5763"/>
    <lineage>
        <taxon>Eukaryota</taxon>
        <taxon>Discoba</taxon>
        <taxon>Heterolobosea</taxon>
        <taxon>Tetramitia</taxon>
        <taxon>Eutetramitia</taxon>
        <taxon>Vahlkampfiidae</taxon>
        <taxon>Naegleria</taxon>
    </lineage>
</organism>
<feature type="compositionally biased region" description="Polar residues" evidence="7">
    <location>
        <begin position="646"/>
        <end position="678"/>
    </location>
</feature>
<dbReference type="FunFam" id="1.10.10.60:FF:000010">
    <property type="entry name" value="Transcriptional activator Myb isoform A"/>
    <property type="match status" value="1"/>
</dbReference>
<dbReference type="InterPro" id="IPR050560">
    <property type="entry name" value="MYB_TF"/>
</dbReference>
<keyword evidence="2" id="KW-0677">Repeat</keyword>
<evidence type="ECO:0000256" key="3">
    <source>
        <dbReference type="ARBA" id="ARBA00023015"/>
    </source>
</evidence>
<dbReference type="VEuPathDB" id="AmoebaDB:NfTy_053510"/>
<dbReference type="GO" id="GO:0000981">
    <property type="term" value="F:DNA-binding transcription factor activity, RNA polymerase II-specific"/>
    <property type="evidence" value="ECO:0007669"/>
    <property type="project" value="TreeGrafter"/>
</dbReference>
<dbReference type="Pfam" id="PF00249">
    <property type="entry name" value="Myb_DNA-binding"/>
    <property type="match status" value="3"/>
</dbReference>
<dbReference type="PROSITE" id="PS51294">
    <property type="entry name" value="HTH_MYB"/>
    <property type="match status" value="3"/>
</dbReference>
<dbReference type="EMBL" id="VFQX01000027">
    <property type="protein sequence ID" value="KAF0979184.1"/>
    <property type="molecule type" value="Genomic_DNA"/>
</dbReference>
<feature type="domain" description="HTH myb-type" evidence="9">
    <location>
        <begin position="254"/>
        <end position="309"/>
    </location>
</feature>
<dbReference type="VEuPathDB" id="AmoebaDB:NF0129450"/>
<comment type="caution">
    <text evidence="10">The sequence shown here is derived from an EMBL/GenBank/DDBJ whole genome shotgun (WGS) entry which is preliminary data.</text>
</comment>
<feature type="domain" description="Myb-like" evidence="8">
    <location>
        <begin position="306"/>
        <end position="356"/>
    </location>
</feature>
<dbReference type="Proteomes" id="UP000444721">
    <property type="component" value="Unassembled WGS sequence"/>
</dbReference>
<evidence type="ECO:0000256" key="1">
    <source>
        <dbReference type="ARBA" id="ARBA00004123"/>
    </source>
</evidence>
<dbReference type="SMART" id="SM00717">
    <property type="entry name" value="SANT"/>
    <property type="match status" value="3"/>
</dbReference>
<feature type="domain" description="HTH myb-type" evidence="9">
    <location>
        <begin position="310"/>
        <end position="360"/>
    </location>
</feature>
<feature type="compositionally biased region" description="Low complexity" evidence="7">
    <location>
        <begin position="30"/>
        <end position="39"/>
    </location>
</feature>
<dbReference type="FunFam" id="1.10.10.60:FF:000016">
    <property type="entry name" value="Transcriptional activator Myb isoform A"/>
    <property type="match status" value="1"/>
</dbReference>
<feature type="region of interest" description="Disordered" evidence="7">
    <location>
        <begin position="616"/>
        <end position="709"/>
    </location>
</feature>
<name>A0A6A5BXZ4_NAEFO</name>
<dbReference type="PANTHER" id="PTHR45614">
    <property type="entry name" value="MYB PROTEIN-RELATED"/>
    <property type="match status" value="1"/>
</dbReference>
<feature type="compositionally biased region" description="Low complexity" evidence="7">
    <location>
        <begin position="698"/>
        <end position="709"/>
    </location>
</feature>
<evidence type="ECO:0000313" key="10">
    <source>
        <dbReference type="EMBL" id="KAF0979184.1"/>
    </source>
</evidence>
<keyword evidence="6" id="KW-0539">Nucleus</keyword>
<feature type="domain" description="HTH myb-type" evidence="9">
    <location>
        <begin position="202"/>
        <end position="253"/>
    </location>
</feature>
<evidence type="ECO:0000256" key="4">
    <source>
        <dbReference type="ARBA" id="ARBA00023125"/>
    </source>
</evidence>
<dbReference type="Gene3D" id="1.10.10.60">
    <property type="entry name" value="Homeodomain-like"/>
    <property type="match status" value="3"/>
</dbReference>
<feature type="compositionally biased region" description="Low complexity" evidence="7">
    <location>
        <begin position="135"/>
        <end position="155"/>
    </location>
</feature>
<dbReference type="VEuPathDB" id="AmoebaDB:FDP41_001527"/>
<dbReference type="PROSITE" id="PS50090">
    <property type="entry name" value="MYB_LIKE"/>
    <property type="match status" value="3"/>
</dbReference>
<accession>A0A6A5BXZ4</accession>
<dbReference type="CDD" id="cd00167">
    <property type="entry name" value="SANT"/>
    <property type="match status" value="3"/>
</dbReference>
<feature type="region of interest" description="Disordered" evidence="7">
    <location>
        <begin position="104"/>
        <end position="212"/>
    </location>
</feature>
<evidence type="ECO:0000259" key="8">
    <source>
        <dbReference type="PROSITE" id="PS50090"/>
    </source>
</evidence>
<proteinExistence type="predicted"/>
<feature type="compositionally biased region" description="Basic and acidic residues" evidence="7">
    <location>
        <begin position="358"/>
        <end position="367"/>
    </location>
</feature>
<dbReference type="InterPro" id="IPR017930">
    <property type="entry name" value="Myb_dom"/>
</dbReference>
<feature type="compositionally biased region" description="Polar residues" evidence="7">
    <location>
        <begin position="162"/>
        <end position="171"/>
    </location>
</feature>
<dbReference type="SUPFAM" id="SSF46689">
    <property type="entry name" value="Homeodomain-like"/>
    <property type="match status" value="2"/>
</dbReference>
<comment type="subcellular location">
    <subcellularLocation>
        <location evidence="1">Nucleus</location>
    </subcellularLocation>
</comment>
<evidence type="ECO:0000256" key="2">
    <source>
        <dbReference type="ARBA" id="ARBA00022737"/>
    </source>
</evidence>
<dbReference type="InterPro" id="IPR001005">
    <property type="entry name" value="SANT/Myb"/>
</dbReference>
<feature type="compositionally biased region" description="Polar residues" evidence="7">
    <location>
        <begin position="456"/>
        <end position="474"/>
    </location>
</feature>
<feature type="domain" description="Myb-like" evidence="8">
    <location>
        <begin position="202"/>
        <end position="253"/>
    </location>
</feature>
<dbReference type="AlphaFoldDB" id="A0A6A5BXZ4"/>
<reference evidence="10 11" key="1">
    <citation type="journal article" date="2019" name="Sci. Rep.">
        <title>Nanopore sequencing improves the draft genome of the human pathogenic amoeba Naegleria fowleri.</title>
        <authorList>
            <person name="Liechti N."/>
            <person name="Schurch N."/>
            <person name="Bruggmann R."/>
            <person name="Wittwer M."/>
        </authorList>
    </citation>
    <scope>NUCLEOTIDE SEQUENCE [LARGE SCALE GENOMIC DNA]</scope>
    <source>
        <strain evidence="10 11">ATCC 30894</strain>
    </source>
</reference>
<gene>
    <name evidence="10" type="ORF">FDP41_001527</name>
</gene>
<evidence type="ECO:0000256" key="7">
    <source>
        <dbReference type="SAM" id="MobiDB-lite"/>
    </source>
</evidence>
<keyword evidence="4" id="KW-0238">DNA-binding</keyword>
<protein>
    <submittedName>
        <fullName evidence="10">Uncharacterized protein</fullName>
    </submittedName>
</protein>
<evidence type="ECO:0000256" key="6">
    <source>
        <dbReference type="ARBA" id="ARBA00023242"/>
    </source>
</evidence>
<dbReference type="GO" id="GO:0000978">
    <property type="term" value="F:RNA polymerase II cis-regulatory region sequence-specific DNA binding"/>
    <property type="evidence" value="ECO:0007669"/>
    <property type="project" value="TreeGrafter"/>
</dbReference>
<feature type="compositionally biased region" description="Low complexity" evidence="7">
    <location>
        <begin position="399"/>
        <end position="426"/>
    </location>
</feature>
<feature type="compositionally biased region" description="Basic residues" evidence="7">
    <location>
        <begin position="431"/>
        <end position="441"/>
    </location>
</feature>
<feature type="compositionally biased region" description="Polar residues" evidence="7">
    <location>
        <begin position="104"/>
        <end position="116"/>
    </location>
</feature>
<feature type="region of interest" description="Disordered" evidence="7">
    <location>
        <begin position="49"/>
        <end position="68"/>
    </location>
</feature>
<sequence length="808" mass="88982">MSPATTTTTKKQPNSAFLQNQPLNPPPPSTSTSLSTQNSALYSQPSSALIDPAYRPTTPTNQGADTTTKNLFGLNSKFNGTIHHQQGGLLSGIVNHNTSHLNHQTTMSQSSPSLHSTGIHHGINHIMAPPTPQHSATTSTIQNNNNNNMESSSTTPIAIPASSVTSSSNLGQADMSDDEEETQGTTISESTDESEDETTGTKKDKSKVKWSAEEDKTLKAAVLLHRGKNWKKIAEHFPDRTDVQCLHRWQKVLNPDVVKGPWTAEEDNQVIELVKKYGAKKWSLIAQHLPGRIGKQCRERWHNHLNPDINKGPWTEEEDRIIAEAHEKLGNKWAQIAKLLPGRTDNAIKNHWNSTMRRKLERERREQQGLPPTKPRGRSSKKKKEESNLDAISEASTMSTNSLASSQTNSTTASASSTPLLAASGSEQVKPKRKYTRRKSKKIEQNPSELPPKSQPPTQITTIMMSGSVPSSNDVNMSALTEMNPNDSSALTTYQADAQDSGETANYAESLFVELPGGTDLNSSILVPPPSYNPELSSDVYPNTLQYDLGFGSSPSKHDSSMLNSSFNFEDVFASPKHDRNASFISPIKNTPSKNIFFSPPRDSLSPARSFYSPSILRKRKRDSETLQERIALNSNTPIKKKSPMNDRTLTSPNFLFSPSTPQQQEKARDNQSSSRKVVSQKRLDFNDQELIQTTPQSTRASTSTSNTPAATATLFRGGISNFSHINSKINSVDKNLDSFRSPSEKVPFTPERDSSSLSFSPFSTRTPSYINASPISPRIPSPSSLTKRNAYSQAEMLFSALTRNNKE</sequence>
<dbReference type="RefSeq" id="XP_044563897.1">
    <property type="nucleotide sequence ID" value="XM_044704621.1"/>
</dbReference>
<feature type="region of interest" description="Disordered" evidence="7">
    <location>
        <begin position="346"/>
        <end position="474"/>
    </location>
</feature>